<dbReference type="InterPro" id="IPR050378">
    <property type="entry name" value="Metallo-dep_Hydrolases_sf"/>
</dbReference>
<dbReference type="Gene3D" id="2.30.40.10">
    <property type="entry name" value="Urease, subunit C, domain 1"/>
    <property type="match status" value="1"/>
</dbReference>
<dbReference type="EMBL" id="LNQN01000006">
    <property type="protein sequence ID" value="KSU80967.1"/>
    <property type="molecule type" value="Genomic_DNA"/>
</dbReference>
<dbReference type="GO" id="GO:0008237">
    <property type="term" value="F:metallopeptidase activity"/>
    <property type="evidence" value="ECO:0007669"/>
    <property type="project" value="UniProtKB-KW"/>
</dbReference>
<evidence type="ECO:0000256" key="1">
    <source>
        <dbReference type="PIRNR" id="PIRNR001238"/>
    </source>
</evidence>
<keyword evidence="1" id="KW-0482">Metalloprotease</keyword>
<dbReference type="GO" id="GO:0008798">
    <property type="term" value="F:beta-aspartyl-peptidase activity"/>
    <property type="evidence" value="ECO:0007669"/>
    <property type="project" value="InterPro"/>
</dbReference>
<feature type="binding site" evidence="4">
    <location>
        <position position="62"/>
    </location>
    <ligand>
        <name>Zn(2+)</name>
        <dbReference type="ChEBI" id="CHEBI:29105"/>
        <label>1</label>
        <note>catalytic</note>
    </ligand>
</feature>
<proteinExistence type="inferred from homology"/>
<dbReference type="OrthoDB" id="9775607at2"/>
<evidence type="ECO:0000313" key="6">
    <source>
        <dbReference type="EMBL" id="KSU80967.1"/>
    </source>
</evidence>
<dbReference type="PANTHER" id="PTHR11647">
    <property type="entry name" value="HYDRANTOINASE/DIHYDROPYRIMIDINASE FAMILY MEMBER"/>
    <property type="match status" value="1"/>
</dbReference>
<dbReference type="Proteomes" id="UP000054099">
    <property type="component" value="Unassembled WGS sequence"/>
</dbReference>
<evidence type="ECO:0000256" key="4">
    <source>
        <dbReference type="PIRSR" id="PIRSR001238-3"/>
    </source>
</evidence>
<dbReference type="Gene3D" id="3.20.20.140">
    <property type="entry name" value="Metal-dependent hydrolases"/>
    <property type="match status" value="1"/>
</dbReference>
<comment type="subcellular location">
    <subcellularLocation>
        <location evidence="1">Cytoplasm</location>
    </subcellularLocation>
</comment>
<organism evidence="6 7">
    <name type="scientific">Fictibacillus enclensis</name>
    <dbReference type="NCBI Taxonomy" id="1017270"/>
    <lineage>
        <taxon>Bacteria</taxon>
        <taxon>Bacillati</taxon>
        <taxon>Bacillota</taxon>
        <taxon>Bacilli</taxon>
        <taxon>Bacillales</taxon>
        <taxon>Fictibacillaceae</taxon>
        <taxon>Fictibacillus</taxon>
    </lineage>
</organism>
<feature type="active site" description="Proton acceptor" evidence="2">
    <location>
        <position position="286"/>
    </location>
</feature>
<evidence type="ECO:0000256" key="3">
    <source>
        <dbReference type="PIRSR" id="PIRSR001238-2"/>
    </source>
</evidence>
<feature type="domain" description="Amidohydrolase-related" evidence="5">
    <location>
        <begin position="54"/>
        <end position="376"/>
    </location>
</feature>
<dbReference type="SUPFAM" id="SSF51556">
    <property type="entry name" value="Metallo-dependent hydrolases"/>
    <property type="match status" value="1"/>
</dbReference>
<feature type="binding site" evidence="4">
    <location>
        <position position="64"/>
    </location>
    <ligand>
        <name>Zn(2+)</name>
        <dbReference type="ChEBI" id="CHEBI:29105"/>
        <label>1</label>
        <note>catalytic</note>
    </ligand>
</feature>
<feature type="binding site" evidence="4">
    <location>
        <position position="225"/>
    </location>
    <ligand>
        <name>Zn(2+)</name>
        <dbReference type="ChEBI" id="CHEBI:29105"/>
        <label>2</label>
        <note>catalytic</note>
    </ligand>
</feature>
<feature type="binding site" evidence="4">
    <location>
        <position position="286"/>
    </location>
    <ligand>
        <name>Zn(2+)</name>
        <dbReference type="ChEBI" id="CHEBI:29105"/>
        <label>1</label>
        <note>catalytic</note>
    </ligand>
</feature>
<dbReference type="InterPro" id="IPR010229">
    <property type="entry name" value="Pept_M38_dipep"/>
</dbReference>
<sequence>MLTLIKNGEVYSPNHLGHKDILLTGSKIGYIRKQIDEPEGFVPILEIDATDKLIVPGFIDSHVHITGGGGEGGFRTRTPELMLTDATTSGITTMIGLLGTDGTTRTLENLLAKAHALEEEGITTFIHSGSYQLPVRTITGKIEEDIIFIEKIIGVGEIAISDHRSSVPTYEELVKIATAARNGGLLTGKAGILEVHIGSGESRLKPIEELIERTNIPIMHFHLTHINRTEDLFHDGVQYAKNGGFVDFTTSTIPKFLEEGEVKCSKGLKTMLDQGVPIGNITFSSDGQASLPIFNDDGEFKGLQVGKVSSLFEEVRDAVLKEGVTLEDALKVITCNPAQVLKLNNKGYIHEKKDADLVLLKKDTLEIDTVIAKGRIMVKEGAPVIKGTFQ</sequence>
<feature type="binding site" evidence="3">
    <location>
        <position position="131"/>
    </location>
    <ligand>
        <name>substrate</name>
    </ligand>
</feature>
<dbReference type="GO" id="GO:0016810">
    <property type="term" value="F:hydrolase activity, acting on carbon-nitrogen (but not peptide) bonds"/>
    <property type="evidence" value="ECO:0007669"/>
    <property type="project" value="InterPro"/>
</dbReference>
<keyword evidence="1 4" id="KW-0479">Metal-binding</keyword>
<name>A0A0V8J1T3_9BACL</name>
<dbReference type="GO" id="GO:0005737">
    <property type="term" value="C:cytoplasm"/>
    <property type="evidence" value="ECO:0007669"/>
    <property type="project" value="UniProtKB-SubCell"/>
</dbReference>
<evidence type="ECO:0000259" key="5">
    <source>
        <dbReference type="Pfam" id="PF01979"/>
    </source>
</evidence>
<dbReference type="EC" id="3.4.19.-" evidence="1"/>
<dbReference type="PANTHER" id="PTHR11647:SF1">
    <property type="entry name" value="COLLAPSIN RESPONSE MEDIATOR PROTEIN"/>
    <property type="match status" value="1"/>
</dbReference>
<dbReference type="RefSeq" id="WP_061974482.1">
    <property type="nucleotide sequence ID" value="NZ_FMAV01000004.1"/>
</dbReference>
<feature type="binding site" evidence="3">
    <location>
        <position position="100"/>
    </location>
    <ligand>
        <name>substrate</name>
    </ligand>
</feature>
<reference evidence="6 7" key="1">
    <citation type="journal article" date="2014" name="Antonie Van Leeuwenhoek">
        <title>Fictibacillus enclensis sp. nov., isolated from marine sediment.</title>
        <authorList>
            <person name="Dastager S.G."/>
            <person name="Mawlankar R."/>
            <person name="Srinivasan K."/>
            <person name="Tang S.K."/>
            <person name="Lee J.C."/>
            <person name="Ramana V.V."/>
            <person name="Shouche Y.S."/>
        </authorList>
    </citation>
    <scope>NUCLEOTIDE SEQUENCE [LARGE SCALE GENOMIC DNA]</scope>
    <source>
        <strain evidence="6 7">NIO-1003</strain>
    </source>
</reference>
<dbReference type="NCBIfam" id="TIGR01975">
    <property type="entry name" value="isoAsp_dipep"/>
    <property type="match status" value="1"/>
</dbReference>
<feature type="binding site" evidence="3">
    <location>
        <begin position="69"/>
        <end position="71"/>
    </location>
    <ligand>
        <name>substrate</name>
    </ligand>
</feature>
<dbReference type="SUPFAM" id="SSF51338">
    <property type="entry name" value="Composite domain of metallo-dependent hydrolases"/>
    <property type="match status" value="1"/>
</dbReference>
<comment type="cofactor">
    <cofactor evidence="1 4">
        <name>Zn(2+)</name>
        <dbReference type="ChEBI" id="CHEBI:29105"/>
    </cofactor>
    <text evidence="1 4">Binds 2 Zn(2+) ions per subunit.</text>
</comment>
<dbReference type="GO" id="GO:0006508">
    <property type="term" value="P:proteolysis"/>
    <property type="evidence" value="ECO:0007669"/>
    <property type="project" value="UniProtKB-KW"/>
</dbReference>
<comment type="caution">
    <text evidence="6">The sequence shown here is derived from an EMBL/GenBank/DDBJ whole genome shotgun (WGS) entry which is preliminary data.</text>
</comment>
<keyword evidence="1 6" id="KW-0378">Hydrolase</keyword>
<comment type="similarity">
    <text evidence="1">Belongs to the peptidase M38 family.</text>
</comment>
<dbReference type="InterPro" id="IPR011059">
    <property type="entry name" value="Metal-dep_hydrolase_composite"/>
</dbReference>
<dbReference type="Pfam" id="PF01979">
    <property type="entry name" value="Amidohydro_1"/>
    <property type="match status" value="1"/>
</dbReference>
<feature type="binding site" evidence="3">
    <location>
        <position position="290"/>
    </location>
    <ligand>
        <name>substrate</name>
    </ligand>
</feature>
<dbReference type="AlphaFoldDB" id="A0A0V8J1T3"/>
<dbReference type="InterPro" id="IPR006680">
    <property type="entry name" value="Amidohydro-rel"/>
</dbReference>
<dbReference type="PIRSF" id="PIRSF001238">
    <property type="entry name" value="IadA"/>
    <property type="match status" value="1"/>
</dbReference>
<dbReference type="InterPro" id="IPR032466">
    <property type="entry name" value="Metal_Hydrolase"/>
</dbReference>
<evidence type="ECO:0000313" key="7">
    <source>
        <dbReference type="Proteomes" id="UP000054099"/>
    </source>
</evidence>
<keyword evidence="1 4" id="KW-0862">Zinc</keyword>
<accession>A0A0V8J1T3</accession>
<feature type="binding site" evidence="3">
    <location>
        <position position="164"/>
    </location>
    <ligand>
        <name>substrate</name>
    </ligand>
</feature>
<comment type="PTM">
    <text evidence="1">Carboxylation allows a single lysine to coordinate two zinc ions.</text>
</comment>
<keyword evidence="7" id="KW-1185">Reference proteome</keyword>
<dbReference type="GO" id="GO:0046872">
    <property type="term" value="F:metal ion binding"/>
    <property type="evidence" value="ECO:0007669"/>
    <property type="project" value="UniProtKB-KW"/>
</dbReference>
<feature type="binding site" evidence="3">
    <location>
        <position position="228"/>
    </location>
    <ligand>
        <name>substrate</name>
    </ligand>
</feature>
<evidence type="ECO:0000256" key="2">
    <source>
        <dbReference type="PIRSR" id="PIRSR001238-1"/>
    </source>
</evidence>
<keyword evidence="1" id="KW-0645">Protease</keyword>
<gene>
    <name evidence="6" type="ORF">AS030_18615</name>
</gene>
<comment type="function">
    <text evidence="1">Catalyzes the hydrolytic cleavage of a subset of L-isoaspartyl (L-beta-aspartyl) dipeptides. Used to degrade proteins damaged by L-isoaspartyl residues formation.</text>
</comment>
<feature type="binding site" evidence="4">
    <location>
        <position position="196"/>
    </location>
    <ligand>
        <name>Zn(2+)</name>
        <dbReference type="ChEBI" id="CHEBI:29105"/>
        <label>2</label>
        <note>catalytic</note>
    </ligand>
</feature>
<protein>
    <recommendedName>
        <fullName evidence="1">Isoaspartyl dipeptidase</fullName>
        <ecNumber evidence="1">3.4.19.-</ecNumber>
    </recommendedName>
</protein>